<evidence type="ECO:0000313" key="2">
    <source>
        <dbReference type="Proteomes" id="UP000324222"/>
    </source>
</evidence>
<dbReference type="AlphaFoldDB" id="A0A5B7JT06"/>
<accession>A0A5B7JT06</accession>
<name>A0A5B7JT06_PORTR</name>
<dbReference type="EMBL" id="VSRR010125754">
    <property type="protein sequence ID" value="MPD01102.1"/>
    <property type="molecule type" value="Genomic_DNA"/>
</dbReference>
<comment type="caution">
    <text evidence="1">The sequence shown here is derived from an EMBL/GenBank/DDBJ whole genome shotgun (WGS) entry which is preliminary data.</text>
</comment>
<dbReference type="Proteomes" id="UP000324222">
    <property type="component" value="Unassembled WGS sequence"/>
</dbReference>
<organism evidence="1 2">
    <name type="scientific">Portunus trituberculatus</name>
    <name type="common">Swimming crab</name>
    <name type="synonym">Neptunus trituberculatus</name>
    <dbReference type="NCBI Taxonomy" id="210409"/>
    <lineage>
        <taxon>Eukaryota</taxon>
        <taxon>Metazoa</taxon>
        <taxon>Ecdysozoa</taxon>
        <taxon>Arthropoda</taxon>
        <taxon>Crustacea</taxon>
        <taxon>Multicrustacea</taxon>
        <taxon>Malacostraca</taxon>
        <taxon>Eumalacostraca</taxon>
        <taxon>Eucarida</taxon>
        <taxon>Decapoda</taxon>
        <taxon>Pleocyemata</taxon>
        <taxon>Brachyura</taxon>
        <taxon>Eubrachyura</taxon>
        <taxon>Portunoidea</taxon>
        <taxon>Portunidae</taxon>
        <taxon>Portuninae</taxon>
        <taxon>Portunus</taxon>
    </lineage>
</organism>
<keyword evidence="2" id="KW-1185">Reference proteome</keyword>
<reference evidence="1 2" key="1">
    <citation type="submission" date="2019-05" db="EMBL/GenBank/DDBJ databases">
        <title>Another draft genome of Portunus trituberculatus and its Hox gene families provides insights of decapod evolution.</title>
        <authorList>
            <person name="Jeong J.-H."/>
            <person name="Song I."/>
            <person name="Kim S."/>
            <person name="Choi T."/>
            <person name="Kim D."/>
            <person name="Ryu S."/>
            <person name="Kim W."/>
        </authorList>
    </citation>
    <scope>NUCLEOTIDE SEQUENCE [LARGE SCALE GENOMIC DNA]</scope>
    <source>
        <tissue evidence="1">Muscle</tissue>
    </source>
</reference>
<protein>
    <submittedName>
        <fullName evidence="1">Uncharacterized protein</fullName>
    </submittedName>
</protein>
<gene>
    <name evidence="1" type="ORF">E2C01_096614</name>
</gene>
<sequence length="39" mass="4484">MTCSHSHSSSETRVGNKLVKILTINSFSTGTHFYHEFWL</sequence>
<evidence type="ECO:0000313" key="1">
    <source>
        <dbReference type="EMBL" id="MPD01102.1"/>
    </source>
</evidence>
<proteinExistence type="predicted"/>